<keyword evidence="7" id="KW-1185">Reference proteome</keyword>
<evidence type="ECO:0000256" key="1">
    <source>
        <dbReference type="ARBA" id="ARBA00012386"/>
    </source>
</evidence>
<feature type="domain" description="DTW" evidence="5">
    <location>
        <begin position="1"/>
        <end position="189"/>
    </location>
</feature>
<dbReference type="Proteomes" id="UP001169719">
    <property type="component" value="Unassembled WGS sequence"/>
</dbReference>
<organism evidence="6 7">
    <name type="scientific">Vibrio agarivorans</name>
    <dbReference type="NCBI Taxonomy" id="153622"/>
    <lineage>
        <taxon>Bacteria</taxon>
        <taxon>Pseudomonadati</taxon>
        <taxon>Pseudomonadota</taxon>
        <taxon>Gammaproteobacteria</taxon>
        <taxon>Vibrionales</taxon>
        <taxon>Vibrionaceae</taxon>
        <taxon>Vibrio</taxon>
    </lineage>
</organism>
<name>A0ABT7Y2S3_9VIBR</name>
<sequence>MATCKNCGLSHQCVCELIPSLESQAHIALLTHENELTRDTNTGRWAVKMLSHCQTHVWQRKQPPSALISQIESGDYSPLLLFPAEESQPLSGEHITVMAKPPLFIVLDATWQEARKMLNKSPWLQALPKVCLNTERLSSYQLRRNQAQGNLCTLEVVAELLALCGDNHDAQQITPFLEHYTKVFKADKSGHAYCG</sequence>
<evidence type="ECO:0000256" key="4">
    <source>
        <dbReference type="ARBA" id="ARBA00022694"/>
    </source>
</evidence>
<protein>
    <recommendedName>
        <fullName evidence="1">tRNA-uridine aminocarboxypropyltransferase</fullName>
        <ecNumber evidence="1">2.5.1.25</ecNumber>
    </recommendedName>
</protein>
<comment type="caution">
    <text evidence="6">The sequence shown here is derived from an EMBL/GenBank/DDBJ whole genome shotgun (WGS) entry which is preliminary data.</text>
</comment>
<evidence type="ECO:0000259" key="5">
    <source>
        <dbReference type="SMART" id="SM01144"/>
    </source>
</evidence>
<dbReference type="InterPro" id="IPR039262">
    <property type="entry name" value="DTWD2/TAPT"/>
</dbReference>
<evidence type="ECO:0000313" key="7">
    <source>
        <dbReference type="Proteomes" id="UP001169719"/>
    </source>
</evidence>
<dbReference type="PANTHER" id="PTHR21392:SF1">
    <property type="entry name" value="TRNA-URIDINE AMINOCARBOXYPROPYLTRANSFERASE"/>
    <property type="match status" value="1"/>
</dbReference>
<gene>
    <name evidence="6" type="ORF">QWJ08_13370</name>
</gene>
<keyword evidence="4" id="KW-0819">tRNA processing</keyword>
<dbReference type="EMBL" id="JAUEOZ010000001">
    <property type="protein sequence ID" value="MDN2482349.1"/>
    <property type="molecule type" value="Genomic_DNA"/>
</dbReference>
<evidence type="ECO:0000313" key="6">
    <source>
        <dbReference type="EMBL" id="MDN2482349.1"/>
    </source>
</evidence>
<dbReference type="Pfam" id="PF03942">
    <property type="entry name" value="DTW"/>
    <property type="match status" value="1"/>
</dbReference>
<proteinExistence type="predicted"/>
<keyword evidence="3" id="KW-0949">S-adenosyl-L-methionine</keyword>
<dbReference type="EC" id="2.5.1.25" evidence="1"/>
<reference evidence="6" key="1">
    <citation type="submission" date="2024-05" db="EMBL/GenBank/DDBJ databases">
        <title>Genome Sequences of Four Agar- Degrading Marine Bacteria.</title>
        <authorList>
            <person name="Phillips E.K."/>
            <person name="Shaffer J.C."/>
            <person name="Henson M.W."/>
            <person name="Temperton B."/>
            <person name="Thrash C.J."/>
            <person name="Martin M.O."/>
        </authorList>
    </citation>
    <scope>NUCLEOTIDE SEQUENCE</scope>
    <source>
        <strain evidence="6">EKP203</strain>
    </source>
</reference>
<keyword evidence="2" id="KW-0808">Transferase</keyword>
<evidence type="ECO:0000256" key="2">
    <source>
        <dbReference type="ARBA" id="ARBA00022679"/>
    </source>
</evidence>
<dbReference type="PANTHER" id="PTHR21392">
    <property type="entry name" value="TRNA-URIDINE AMINOCARBOXYPROPYLTRANSFERASE 2"/>
    <property type="match status" value="1"/>
</dbReference>
<dbReference type="InterPro" id="IPR005636">
    <property type="entry name" value="DTW"/>
</dbReference>
<dbReference type="RefSeq" id="WP_289962320.1">
    <property type="nucleotide sequence ID" value="NZ_JAUEOZ010000001.1"/>
</dbReference>
<dbReference type="SMART" id="SM01144">
    <property type="entry name" value="DTW"/>
    <property type="match status" value="1"/>
</dbReference>
<accession>A0ABT7Y2S3</accession>
<evidence type="ECO:0000256" key="3">
    <source>
        <dbReference type="ARBA" id="ARBA00022691"/>
    </source>
</evidence>